<dbReference type="Pfam" id="PF02801">
    <property type="entry name" value="Ketoacyl-synt_C"/>
    <property type="match status" value="1"/>
</dbReference>
<comment type="catalytic activity">
    <reaction evidence="6">
        <text>acetyl-CoA + n malonyl-CoA + 2n NADPH + 2n H(+) = a long-chain fatty acid + (n+1) CoA + n CO2 + 2n NADP(+).</text>
        <dbReference type="EC" id="2.3.1.85"/>
    </reaction>
</comment>
<dbReference type="Pfam" id="PF00698">
    <property type="entry name" value="Acyl_transf_1"/>
    <property type="match status" value="1"/>
</dbReference>
<dbReference type="Pfam" id="PF16197">
    <property type="entry name" value="KAsynt_C_assoc"/>
    <property type="match status" value="1"/>
</dbReference>
<feature type="active site" description="Proton acceptor; for dehydratase activity" evidence="7">
    <location>
        <position position="921"/>
    </location>
</feature>
<dbReference type="InterPro" id="IPR049551">
    <property type="entry name" value="PKS_DH_C"/>
</dbReference>
<keyword evidence="3" id="KW-0596">Phosphopantetheine</keyword>
<dbReference type="EC" id="2.3.1.85" evidence="1"/>
<dbReference type="Gene3D" id="3.10.129.110">
    <property type="entry name" value="Polyketide synthase dehydratase"/>
    <property type="match status" value="1"/>
</dbReference>
<evidence type="ECO:0000256" key="1">
    <source>
        <dbReference type="ARBA" id="ARBA00012873"/>
    </source>
</evidence>
<dbReference type="InterPro" id="IPR006162">
    <property type="entry name" value="Ppantetheine_attach_site"/>
</dbReference>
<dbReference type="CDD" id="cd00833">
    <property type="entry name" value="PKS"/>
    <property type="match status" value="1"/>
</dbReference>
<feature type="region of interest" description="C-terminal hotdog fold" evidence="7">
    <location>
        <begin position="1031"/>
        <end position="1174"/>
    </location>
</feature>
<feature type="region of interest" description="N-terminal hotdog fold" evidence="7">
    <location>
        <begin position="882"/>
        <end position="1011"/>
    </location>
</feature>
<dbReference type="SUPFAM" id="SSF52151">
    <property type="entry name" value="FabD/lysophospholipase-like"/>
    <property type="match status" value="1"/>
</dbReference>
<dbReference type="InterPro" id="IPR049900">
    <property type="entry name" value="PKS_mFAS_DH"/>
</dbReference>
<feature type="domain" description="Carrier" evidence="8">
    <location>
        <begin position="2012"/>
        <end position="2090"/>
    </location>
</feature>
<proteinExistence type="predicted"/>
<dbReference type="PROSITE" id="PS50075">
    <property type="entry name" value="CARRIER"/>
    <property type="match status" value="1"/>
</dbReference>
<evidence type="ECO:0000313" key="11">
    <source>
        <dbReference type="EnsemblMetazoa" id="BGLB003017-PB"/>
    </source>
</evidence>
<evidence type="ECO:0000256" key="5">
    <source>
        <dbReference type="ARBA" id="ARBA00022679"/>
    </source>
</evidence>
<dbReference type="GO" id="GO:0004315">
    <property type="term" value="F:3-oxoacyl-[acyl-carrier-protein] synthase activity"/>
    <property type="evidence" value="ECO:0007669"/>
    <property type="project" value="InterPro"/>
</dbReference>
<accession>A0A2C9JIG5</accession>
<dbReference type="Gene3D" id="3.40.47.10">
    <property type="match status" value="1"/>
</dbReference>
<dbReference type="InterPro" id="IPR020841">
    <property type="entry name" value="PKS_Beta-ketoAc_synthase_dom"/>
</dbReference>
<dbReference type="InterPro" id="IPR013968">
    <property type="entry name" value="PKS_KR"/>
</dbReference>
<evidence type="ECO:0000256" key="3">
    <source>
        <dbReference type="ARBA" id="ARBA00022450"/>
    </source>
</evidence>
<dbReference type="InterPro" id="IPR009081">
    <property type="entry name" value="PP-bd_ACP"/>
</dbReference>
<evidence type="ECO:0000313" key="12">
    <source>
        <dbReference type="Proteomes" id="UP000076420"/>
    </source>
</evidence>
<dbReference type="SMART" id="SM00822">
    <property type="entry name" value="PKS_KR"/>
    <property type="match status" value="1"/>
</dbReference>
<dbReference type="InterPro" id="IPR020806">
    <property type="entry name" value="PKS_PP-bd"/>
</dbReference>
<dbReference type="EnsemblMetazoa" id="BGLB003017-RC">
    <property type="protein sequence ID" value="BGLB003017-PC"/>
    <property type="gene ID" value="BGLB003017"/>
</dbReference>
<dbReference type="InterPro" id="IPR036291">
    <property type="entry name" value="NAD(P)-bd_dom_sf"/>
</dbReference>
<dbReference type="PANTHER" id="PTHR45681:SF8">
    <property type="entry name" value="CARRIER DOMAIN-CONTAINING PROTEIN"/>
    <property type="match status" value="1"/>
</dbReference>
<organism evidence="11 12">
    <name type="scientific">Biomphalaria glabrata</name>
    <name type="common">Bloodfluke planorb</name>
    <name type="synonym">Freshwater snail</name>
    <dbReference type="NCBI Taxonomy" id="6526"/>
    <lineage>
        <taxon>Eukaryota</taxon>
        <taxon>Metazoa</taxon>
        <taxon>Spiralia</taxon>
        <taxon>Lophotrochozoa</taxon>
        <taxon>Mollusca</taxon>
        <taxon>Gastropoda</taxon>
        <taxon>Heterobranchia</taxon>
        <taxon>Euthyneura</taxon>
        <taxon>Panpulmonata</taxon>
        <taxon>Hygrophila</taxon>
        <taxon>Lymnaeoidea</taxon>
        <taxon>Planorbidae</taxon>
        <taxon>Biomphalaria</taxon>
    </lineage>
</organism>
<feature type="domain" description="Ketosynthase family 3 (KS3)" evidence="9">
    <location>
        <begin position="7"/>
        <end position="429"/>
    </location>
</feature>
<dbReference type="InterPro" id="IPR036736">
    <property type="entry name" value="ACP-like_sf"/>
</dbReference>
<sequence length="2098" mass="235201">MAGCLSKCEIAVIGVGFKGPGADNLEQLWMVLENGENKISEIPKDRWNSDAFYDSDTEATGKYYSRKAGLLSNPHEFDCSFFNISEIESEQMDPQQKFVLECTYRAMEQAGITRDKIKGSKTGVYIGAMNCDYRGMFPARSAGVSNYTVTGISNSIIASRVSFTFDLRGPCLVLDTGCSSALIAIHTASHALTLGDCSMAICGGTNFMATPDVFVHLSKAQMLSRSGQCHAFSDQADGYTRGEGCGIVILKKLSDAERDNDPILAVITTGTNQDGHTVTPISAPSMSQQIQLLEDMYRDLSLEQLDEIEYIEAHGTGTQAGDYAEANALGQFYKNKGSSKKRLIGSIKTNIGHLESAAGAAGLIKVILMMEHNKIVPSLFSERPNKRINFDDLNLVVPPKVREWSTEKKVACVNSFGFGGSNCHAIVRSYKAPNSGQHKSRQCEKKMCIVCFSGKTVESLKGSLKDFLNFSCIEALDIHDVSFTSTVRRSHYKYRRAFVADSMKELMESLRLEAEQVNASRMIKNTSIVFVFGGMGTSWNGMCRELLAESQTFVTVINEIEECLKAYVNWSLKQKLNEGIDPNDPLLSPIAIFACQVGLTKVWQSLGIKPTFVVGQSVGEVAAAYTADHLSLQDAVKVIYKRSLLLSKVVGGNMFIVRNMNVKDVKKEIECYHGKATVSVEYSLVSCAISSVSENVEEIKTKLQKNARSQGQDVTFTDLHVPTAYHSQRMDCIKEELFQELISIHPREASSCLMISTVTGDQLQGQLDAGYWAENLREPVRFYDAIRHTYNANQNNLYIEISPRPVLKAHMQDIFKEENVEIFTSMTPMREWRCFLQSVAELYSQGVDIDWTKFSNYGRAVTPVPRYCLINKSGYYKSEAGHLALSGVNTLRLEHPYVYKVNSTESLVQISPETFGSVYDHRISNMLFLPGAFYPEIGFALSKLHSGMNAPLYSVSAQFQQPFSLPREGVTVLKIECTKVLTSHMKTQVHESYTTLIQHEGKTYATLKLEPLSSRPQIPPENIQFLKGKCTQGVMKKDIYMFLKQYGFTYGPRYSLLEEAQKCDNQCLAQIVIPDSLAQELPGTTLHPSIIDAMMQASVILLDDKEKTKELFPRSIASLVCYREIESKMFVIATKKGKDGYLSYYDIKLTTLEGQVIAVMKNLSHKTLSSEEDSTEGFYKCVWSKKSQINCKENDKEPKVLFITDFVPTNTPEYVKNNCITFSLKDQPSDVLSNNLAKKTGSFDFVVVLLLKCDIKESEDGDVVQEKVLNLCLFLQQLYSWAFSERLQKTIFIMTKDAVALEVDKGEGNALESSINPILTSAWGMLRCVLREPLYEDVIAIDLHMPQKDISLLSIAALADTINSDPKLKAYPEFIVTEKEMYVNQIAKLGKDTRVPNFRLNHTDNNTDYLILSSNSSTLERTICVYNSLPDLNQTKETHVEITISESAIHHYDLYHLYLPYSDERYSETGKEIKPANIAEEGFWLHVLESSGQLMSDSNQTRNVVCCFPTPLSSKVKVPKDTIIDTNMLRQYKPGDLTKIIVLFSLCLRVKTNTVTVLASDTTFHLAQCLIIMLKTFDSTIKVDVLRIEQLHKKVEIEETVVSLILTDARIISTIASMSRKPKHFVTVYSLMEEVMTLFSVKLPTTQLDLLDQKHLLSPHNLTTLVPQINEWITKYKSETDTLLQCIHEQDQSHKSHVTGALDLGRLLNVEIYKMTNGYVRAGKSDFFRKEGVYLVVGGLTGLGCLTVRFLAESGAGGVAILNRRAATEKQKTDIFELSKSNNCLIQDFVGNCSKFDVLKNVFTEITNKFPNKVLRGVFFSAAVLEDKPLLELSRDDFYNVLLPKVQGAWNVHLLTKSLPLDYFVLYSSVTSIIGNINQTNYGAGNAFLDGLAFYRRANGLAAQSVTWGTLDLGLLEGNEEAKKKLESKGFLIMSKEDTYEAMTPVLLFDMPLIMPCQLDEKVILERRAADTPLRLQSRLESIFHWSSTESVRVQDDILRQLNEVREKTRDQRLFVFENYICNLASQVLSLPDGTLKPDSSVGDFGFDSIVAMTMTNNIYRQTGCRLHVILFLNGQSTIRDIAVRMDELFMNNQQPEV</sequence>
<dbReference type="Gene3D" id="1.10.1200.10">
    <property type="entry name" value="ACP-like"/>
    <property type="match status" value="1"/>
</dbReference>
<dbReference type="Gene3D" id="3.40.50.720">
    <property type="entry name" value="NAD(P)-binding Rossmann-like Domain"/>
    <property type="match status" value="1"/>
</dbReference>
<dbReference type="PROSITE" id="PS00012">
    <property type="entry name" value="PHOSPHOPANTETHEINE"/>
    <property type="match status" value="1"/>
</dbReference>
<keyword evidence="5" id="KW-0808">Transferase</keyword>
<dbReference type="SUPFAM" id="SSF47336">
    <property type="entry name" value="ACP-like"/>
    <property type="match status" value="1"/>
</dbReference>
<evidence type="ECO:0000259" key="8">
    <source>
        <dbReference type="PROSITE" id="PS50075"/>
    </source>
</evidence>
<dbReference type="Pfam" id="PF00109">
    <property type="entry name" value="ketoacyl-synt"/>
    <property type="match status" value="1"/>
</dbReference>
<dbReference type="Gene3D" id="3.40.366.10">
    <property type="entry name" value="Malonyl-Coenzyme A Acyl Carrier Protein, domain 2"/>
    <property type="match status" value="1"/>
</dbReference>
<feature type="active site" description="Proton donor; for dehydratase activity" evidence="7">
    <location>
        <position position="1092"/>
    </location>
</feature>
<dbReference type="SMART" id="SM00823">
    <property type="entry name" value="PKS_PP"/>
    <property type="match status" value="1"/>
</dbReference>
<evidence type="ECO:0000256" key="4">
    <source>
        <dbReference type="ARBA" id="ARBA00022553"/>
    </source>
</evidence>
<dbReference type="Pfam" id="PF08659">
    <property type="entry name" value="KR"/>
    <property type="match status" value="1"/>
</dbReference>
<protein>
    <recommendedName>
        <fullName evidence="2">Fatty acid synthase</fullName>
        <ecNumber evidence="1">2.3.1.85</ecNumber>
    </recommendedName>
</protein>
<dbReference type="SMART" id="SM00825">
    <property type="entry name" value="PKS_KS"/>
    <property type="match status" value="1"/>
</dbReference>
<dbReference type="KEGG" id="bgt:106056651"/>
<dbReference type="InterPro" id="IPR001227">
    <property type="entry name" value="Ac_transferase_dom_sf"/>
</dbReference>
<dbReference type="PANTHER" id="PTHR45681">
    <property type="entry name" value="POLYKETIDE SYNTHASE 44-RELATED"/>
    <property type="match status" value="1"/>
</dbReference>
<dbReference type="InterPro" id="IPR018201">
    <property type="entry name" value="Ketoacyl_synth_AS"/>
</dbReference>
<dbReference type="SUPFAM" id="SSF53901">
    <property type="entry name" value="Thiolase-like"/>
    <property type="match status" value="1"/>
</dbReference>
<name>A0A2C9JIG5_BIOGL</name>
<dbReference type="InterPro" id="IPR042104">
    <property type="entry name" value="PKS_dehydratase_sf"/>
</dbReference>
<dbReference type="InterPro" id="IPR014031">
    <property type="entry name" value="Ketoacyl_synth_C"/>
</dbReference>
<dbReference type="STRING" id="6526.A0A2C9JIG5"/>
<dbReference type="GO" id="GO:0031177">
    <property type="term" value="F:phosphopantetheine binding"/>
    <property type="evidence" value="ECO:0007669"/>
    <property type="project" value="InterPro"/>
</dbReference>
<dbReference type="InterPro" id="IPR014030">
    <property type="entry name" value="Ketoacyl_synth_N"/>
</dbReference>
<evidence type="ECO:0000256" key="2">
    <source>
        <dbReference type="ARBA" id="ARBA00018769"/>
    </source>
</evidence>
<evidence type="ECO:0000259" key="9">
    <source>
        <dbReference type="PROSITE" id="PS52004"/>
    </source>
</evidence>
<feature type="domain" description="PKS/mFAS DH" evidence="10">
    <location>
        <begin position="882"/>
        <end position="1174"/>
    </location>
</feature>
<dbReference type="InterPro" id="IPR016035">
    <property type="entry name" value="Acyl_Trfase/lysoPLipase"/>
</dbReference>
<evidence type="ECO:0000256" key="6">
    <source>
        <dbReference type="ARBA" id="ARBA00044883"/>
    </source>
</evidence>
<dbReference type="Gene3D" id="3.30.70.3290">
    <property type="match status" value="1"/>
</dbReference>
<evidence type="ECO:0000256" key="7">
    <source>
        <dbReference type="PROSITE-ProRule" id="PRU01363"/>
    </source>
</evidence>
<dbReference type="InterPro" id="IPR057326">
    <property type="entry name" value="KR_dom"/>
</dbReference>
<dbReference type="PROSITE" id="PS00606">
    <property type="entry name" value="KS3_1"/>
    <property type="match status" value="1"/>
</dbReference>
<gene>
    <name evidence="11" type="primary">106056651</name>
</gene>
<dbReference type="InterPro" id="IPR050444">
    <property type="entry name" value="Polyketide_Synthase"/>
</dbReference>
<dbReference type="InterPro" id="IPR016039">
    <property type="entry name" value="Thiolase-like"/>
</dbReference>
<dbReference type="EnsemblMetazoa" id="BGLB003017-RB">
    <property type="protein sequence ID" value="BGLB003017-PB"/>
    <property type="gene ID" value="BGLB003017"/>
</dbReference>
<dbReference type="GO" id="GO:0004312">
    <property type="term" value="F:fatty acid synthase activity"/>
    <property type="evidence" value="ECO:0007669"/>
    <property type="project" value="UniProtKB-EC"/>
</dbReference>
<dbReference type="GO" id="GO:0044550">
    <property type="term" value="P:secondary metabolite biosynthetic process"/>
    <property type="evidence" value="ECO:0007669"/>
    <property type="project" value="UniProtKB-ARBA"/>
</dbReference>
<dbReference type="Pfam" id="PF14765">
    <property type="entry name" value="PS-DH"/>
    <property type="match status" value="1"/>
</dbReference>
<dbReference type="InterPro" id="IPR032821">
    <property type="entry name" value="PKS_assoc"/>
</dbReference>
<dbReference type="VEuPathDB" id="VectorBase:BGLAX_033082"/>
<dbReference type="SMART" id="SM00827">
    <property type="entry name" value="PKS_AT"/>
    <property type="match status" value="1"/>
</dbReference>
<keyword evidence="4" id="KW-0597">Phosphoprotein</keyword>
<dbReference type="PROSITE" id="PS52004">
    <property type="entry name" value="KS3_2"/>
    <property type="match status" value="1"/>
</dbReference>
<reference evidence="11" key="1">
    <citation type="submission" date="2020-05" db="UniProtKB">
        <authorList>
            <consortium name="EnsemblMetazoa"/>
        </authorList>
    </citation>
    <scope>IDENTIFICATION</scope>
    <source>
        <strain evidence="11">BB02</strain>
    </source>
</reference>
<evidence type="ECO:0000259" key="10">
    <source>
        <dbReference type="PROSITE" id="PS52019"/>
    </source>
</evidence>
<dbReference type="OrthoDB" id="329835at2759"/>
<dbReference type="PROSITE" id="PS52019">
    <property type="entry name" value="PKS_MFAS_DH"/>
    <property type="match status" value="1"/>
</dbReference>
<dbReference type="Pfam" id="PF00550">
    <property type="entry name" value="PP-binding"/>
    <property type="match status" value="1"/>
</dbReference>
<dbReference type="GO" id="GO:0006633">
    <property type="term" value="P:fatty acid biosynthetic process"/>
    <property type="evidence" value="ECO:0007669"/>
    <property type="project" value="InterPro"/>
</dbReference>
<dbReference type="SUPFAM" id="SSF51735">
    <property type="entry name" value="NAD(P)-binding Rossmann-fold domains"/>
    <property type="match status" value="1"/>
</dbReference>
<dbReference type="VEuPathDB" id="VectorBase:BGLB003017"/>
<dbReference type="InterPro" id="IPR014043">
    <property type="entry name" value="Acyl_transferase_dom"/>
</dbReference>
<dbReference type="Proteomes" id="UP000076420">
    <property type="component" value="Unassembled WGS sequence"/>
</dbReference>